<dbReference type="InterPro" id="IPR035396">
    <property type="entry name" value="Bac_rhamnosid6H"/>
</dbReference>
<dbReference type="Proteomes" id="UP000292346">
    <property type="component" value="Unassembled WGS sequence"/>
</dbReference>
<gene>
    <name evidence="3" type="ORF">E0H45_17480</name>
</gene>
<dbReference type="GO" id="GO:0005975">
    <property type="term" value="P:carbohydrate metabolic process"/>
    <property type="evidence" value="ECO:0007669"/>
    <property type="project" value="InterPro"/>
</dbReference>
<dbReference type="InterPro" id="IPR012341">
    <property type="entry name" value="6hp_glycosidase-like_sf"/>
</dbReference>
<dbReference type="InterPro" id="IPR035398">
    <property type="entry name" value="Bac_rhamnosid_C"/>
</dbReference>
<name>A0A4R0HJ02_9ACTN</name>
<dbReference type="Pfam" id="PF17390">
    <property type="entry name" value="Bac_rhamnosid_C"/>
    <property type="match status" value="1"/>
</dbReference>
<organism evidence="3 4">
    <name type="scientific">Kribbella soli</name>
    <dbReference type="NCBI Taxonomy" id="1124743"/>
    <lineage>
        <taxon>Bacteria</taxon>
        <taxon>Bacillati</taxon>
        <taxon>Actinomycetota</taxon>
        <taxon>Actinomycetes</taxon>
        <taxon>Propionibacteriales</taxon>
        <taxon>Kribbellaceae</taxon>
        <taxon>Kribbella</taxon>
    </lineage>
</organism>
<dbReference type="AlphaFoldDB" id="A0A4R0HJ02"/>
<feature type="domain" description="Alpha-L-rhamnosidase C-terminal" evidence="2">
    <location>
        <begin position="729"/>
        <end position="766"/>
    </location>
</feature>
<evidence type="ECO:0000313" key="4">
    <source>
        <dbReference type="Proteomes" id="UP000292346"/>
    </source>
</evidence>
<feature type="domain" description="Alpha-L-rhamnosidase six-hairpin glycosidase" evidence="1">
    <location>
        <begin position="388"/>
        <end position="720"/>
    </location>
</feature>
<dbReference type="InterPro" id="IPR008928">
    <property type="entry name" value="6-hairpin_glycosidase_sf"/>
</dbReference>
<dbReference type="PANTHER" id="PTHR34987:SF2">
    <property type="entry name" value="B, PUTATIVE (AFU_ORTHOLOGUE AFUA_7G05040)-RELATED"/>
    <property type="match status" value="1"/>
</dbReference>
<dbReference type="SUPFAM" id="SSF48208">
    <property type="entry name" value="Six-hairpin glycosidases"/>
    <property type="match status" value="1"/>
</dbReference>
<dbReference type="OrthoDB" id="9761045at2"/>
<comment type="caution">
    <text evidence="3">The sequence shown here is derived from an EMBL/GenBank/DDBJ whole genome shotgun (WGS) entry which is preliminary data.</text>
</comment>
<dbReference type="Gene3D" id="1.50.10.10">
    <property type="match status" value="1"/>
</dbReference>
<evidence type="ECO:0000259" key="1">
    <source>
        <dbReference type="Pfam" id="PF17389"/>
    </source>
</evidence>
<dbReference type="PANTHER" id="PTHR34987">
    <property type="entry name" value="C, PUTATIVE (AFU_ORTHOLOGUE AFUA_3G02880)-RELATED"/>
    <property type="match status" value="1"/>
</dbReference>
<proteinExistence type="predicted"/>
<protein>
    <submittedName>
        <fullName evidence="3">Alpha-L-rhamnosidase</fullName>
    </submittedName>
</protein>
<reference evidence="3 4" key="1">
    <citation type="submission" date="2019-02" db="EMBL/GenBank/DDBJ databases">
        <title>Kribbella capetownensis sp. nov. and Kribbella speibonae sp. nov., isolated from soil.</title>
        <authorList>
            <person name="Curtis S.M."/>
            <person name="Norton I."/>
            <person name="Everest G.J."/>
            <person name="Meyers P.R."/>
        </authorList>
    </citation>
    <scope>NUCLEOTIDE SEQUENCE [LARGE SCALE GENOMIC DNA]</scope>
    <source>
        <strain evidence="3 4">KCTC 29219</strain>
    </source>
</reference>
<evidence type="ECO:0000259" key="2">
    <source>
        <dbReference type="Pfam" id="PF17390"/>
    </source>
</evidence>
<dbReference type="Pfam" id="PF17389">
    <property type="entry name" value="Bac_rhamnosid6H"/>
    <property type="match status" value="1"/>
</dbReference>
<dbReference type="EMBL" id="SJJZ01000002">
    <property type="protein sequence ID" value="TCC07749.1"/>
    <property type="molecule type" value="Genomic_DNA"/>
</dbReference>
<keyword evidence="4" id="KW-1185">Reference proteome</keyword>
<dbReference type="Gene3D" id="2.60.120.260">
    <property type="entry name" value="Galactose-binding domain-like"/>
    <property type="match status" value="2"/>
</dbReference>
<dbReference type="Gene3D" id="2.60.420.10">
    <property type="entry name" value="Maltose phosphorylase, domain 3"/>
    <property type="match status" value="1"/>
</dbReference>
<evidence type="ECO:0000313" key="3">
    <source>
        <dbReference type="EMBL" id="TCC07749.1"/>
    </source>
</evidence>
<accession>A0A4R0HJ02</accession>
<sequence>MTMQEIADVQQLQLEDDPFVGPADWPAHWIRATEGGDVVGFRLRVECAQPAEVVVHVSADERYELWLDGDLVGRGPSRGDVGHWSFESYRLRLPAGGHWLAARVWSLGDDAPMAQLSLGDGPTFLLAAEAVRGTLPELSTGRAVWQTAALPGHGRRPKGDGYGCGARHVSDGRTFPWGWQTGADNLDWSAAARGDLGRTSDGARLLVPARLPAPAQRWTEGARVRHLAGHPAGEPTRDRVVDPADHLDGEAGDWQRLLDGTALVLPPETCRRVLIDLDQYVCAYPVLDLEGGRDAAVRVHWQESLYETEPEAGKGHRDVVAGKLFGRQGLDEDGIGDLFVAGGGRECHSTLWWQSGRYVEVLVTTAAEPLTITGLRFRETHYPYEDRSGFTASDPRLAQVGVLAFRTLQACSHETTMDCPYYEQLQYAGDTRLQCLVAYATSGDDALARQALRAFGRSQDDNGLVLSRTPSRQASPIPPFTLWWVAMVHDFALWRGDLALVTELMPGVRAAIDAHRRTVDDRGIFHALHGWNFTDWVPGWDAGTPPGIVQDGEEHPDWPGPGRGVTAVLQLQLALVARQTADLELWVGGPHAAAGYAQLADRLVEAADGAFYDADRRLYADDLGHTAFSEHAQSLALLAGAKYGETAVQTMLQEPPEALARTTVYFDHYLFEALHRIGRTDVLLDRLGLWFSLLDRGLRTVIEHPEPTRSDCHAWGAHPLYHYVSTLLGVRPTAPGMTAVTVAPQLGGLEWAQASVPTPHGPLEVRAEAGRPAEVAAPPEIAVTIAPTHDGATFTG</sequence>